<sequence length="157" mass="18383">MIDNGRKRIIPNEVLLPEVARLISEGHTVTLTVRGNSMNPFLVDRRDRIVLGPFTDNDLQLNTVVLARDTNGRIVFHRITRRNGKELTLQGDGNIRITEQTNVDDVMGIMIAAIRKEKEYPCNGRVWQRYSFWWLKLTSVRRWLLAIFRRIRRVTTQ</sequence>
<name>A0A412YEZ4_9BACE</name>
<evidence type="ECO:0008006" key="3">
    <source>
        <dbReference type="Google" id="ProtNLM"/>
    </source>
</evidence>
<comment type="caution">
    <text evidence="1">The sequence shown here is derived from an EMBL/GenBank/DDBJ whole genome shotgun (WGS) entry which is preliminary data.</text>
</comment>
<proteinExistence type="predicted"/>
<dbReference type="SUPFAM" id="SSF51306">
    <property type="entry name" value="LexA/Signal peptidase"/>
    <property type="match status" value="1"/>
</dbReference>
<dbReference type="RefSeq" id="WP_022391704.1">
    <property type="nucleotide sequence ID" value="NZ_QRZF01000003.1"/>
</dbReference>
<dbReference type="Proteomes" id="UP000283850">
    <property type="component" value="Unassembled WGS sequence"/>
</dbReference>
<evidence type="ECO:0000313" key="1">
    <source>
        <dbReference type="EMBL" id="RGV56079.1"/>
    </source>
</evidence>
<reference evidence="1 2" key="1">
    <citation type="submission" date="2018-08" db="EMBL/GenBank/DDBJ databases">
        <title>A genome reference for cultivated species of the human gut microbiota.</title>
        <authorList>
            <person name="Zou Y."/>
            <person name="Xue W."/>
            <person name="Luo G."/>
        </authorList>
    </citation>
    <scope>NUCLEOTIDE SEQUENCE [LARGE SCALE GENOMIC DNA]</scope>
    <source>
        <strain evidence="1 2">AF14-32</strain>
    </source>
</reference>
<accession>A0A412YEZ4</accession>
<dbReference type="CDD" id="cd06462">
    <property type="entry name" value="Peptidase_S24_S26"/>
    <property type="match status" value="1"/>
</dbReference>
<dbReference type="Gene3D" id="2.10.109.10">
    <property type="entry name" value="Umud Fragment, subunit A"/>
    <property type="match status" value="1"/>
</dbReference>
<evidence type="ECO:0000313" key="2">
    <source>
        <dbReference type="Proteomes" id="UP000283850"/>
    </source>
</evidence>
<dbReference type="EMBL" id="QRZF01000003">
    <property type="protein sequence ID" value="RGV56079.1"/>
    <property type="molecule type" value="Genomic_DNA"/>
</dbReference>
<dbReference type="AlphaFoldDB" id="A0A412YEZ4"/>
<dbReference type="InterPro" id="IPR036286">
    <property type="entry name" value="LexA/Signal_pep-like_sf"/>
</dbReference>
<protein>
    <recommendedName>
        <fullName evidence="3">Peptidase S24/S26A/S26B/S26C domain-containing protein</fullName>
    </recommendedName>
</protein>
<organism evidence="1 2">
    <name type="scientific">Bacteroides intestinalis</name>
    <dbReference type="NCBI Taxonomy" id="329854"/>
    <lineage>
        <taxon>Bacteria</taxon>
        <taxon>Pseudomonadati</taxon>
        <taxon>Bacteroidota</taxon>
        <taxon>Bacteroidia</taxon>
        <taxon>Bacteroidales</taxon>
        <taxon>Bacteroidaceae</taxon>
        <taxon>Bacteroides</taxon>
    </lineage>
</organism>
<gene>
    <name evidence="1" type="ORF">DWW10_05105</name>
</gene>